<sequence length="247" mass="27064">MAPARDPSGFMLWIGAPCFHCKREDFLPLRCMACERLFCAEHFRQEAHACPHPARDVLVPLCPLCEEPPRGWRRDMPAQELSSLLESHWTAPSLDRGGCRALLSQASDLSQRCCVSRCQAAMHLPVKCPHCAQTVCLHHRAPSRHACTGAHPKRAPKPAVSSSSKPQATSDTQIPAVAAPAPRPTSSRFAIARRAAQERASTIRAMQERHARGMLSDPEKMRLAQLMAQAAEDRRAAPSGAPACTLM</sequence>
<dbReference type="STRING" id="1230383.A0A1M8A0V5"/>
<proteinExistence type="predicted"/>
<evidence type="ECO:0000256" key="3">
    <source>
        <dbReference type="ARBA" id="ARBA00022833"/>
    </source>
</evidence>
<dbReference type="GO" id="GO:0005737">
    <property type="term" value="C:cytoplasm"/>
    <property type="evidence" value="ECO:0007669"/>
    <property type="project" value="TreeGrafter"/>
</dbReference>
<reference evidence="8" key="1">
    <citation type="journal article" date="2017" name="Nucleic Acids Res.">
        <title>Proteogenomics produces comprehensive and highly accurate protein-coding gene annotation in a complete genome assembly of Malassezia sympodialis.</title>
        <authorList>
            <person name="Zhu Y."/>
            <person name="Engstroem P.G."/>
            <person name="Tellgren-Roth C."/>
            <person name="Baudo C.D."/>
            <person name="Kennell J.C."/>
            <person name="Sun S."/>
            <person name="Billmyre R.B."/>
            <person name="Schroeder M.S."/>
            <person name="Andersson A."/>
            <person name="Holm T."/>
            <person name="Sigurgeirsson B."/>
            <person name="Wu G."/>
            <person name="Sankaranarayanan S.R."/>
            <person name="Siddharthan R."/>
            <person name="Sanyal K."/>
            <person name="Lundeberg J."/>
            <person name="Nystedt B."/>
            <person name="Boekhout T."/>
            <person name="Dawson T.L. Jr."/>
            <person name="Heitman J."/>
            <person name="Scheynius A."/>
            <person name="Lehtioe J."/>
        </authorList>
    </citation>
    <scope>NUCLEOTIDE SEQUENCE [LARGE SCALE GENOMIC DNA]</scope>
    <source>
        <strain evidence="8">ATCC 42132</strain>
    </source>
</reference>
<keyword evidence="2 4" id="KW-0863">Zinc-finger</keyword>
<dbReference type="SMART" id="SM00154">
    <property type="entry name" value="ZnF_AN1"/>
    <property type="match status" value="2"/>
</dbReference>
<dbReference type="VEuPathDB" id="FungiDB:MSYG_0423"/>
<gene>
    <name evidence="7" type="ORF">MSYG_0423</name>
</gene>
<dbReference type="OrthoDB" id="431929at2759"/>
<name>A0A1M8A0V5_MALS4</name>
<accession>A0A1M8A0V5</accession>
<evidence type="ECO:0000256" key="1">
    <source>
        <dbReference type="ARBA" id="ARBA00022723"/>
    </source>
</evidence>
<dbReference type="SUPFAM" id="SSF118310">
    <property type="entry name" value="AN1-like Zinc finger"/>
    <property type="match status" value="2"/>
</dbReference>
<organism evidence="7 8">
    <name type="scientific">Malassezia sympodialis (strain ATCC 42132)</name>
    <name type="common">Atopic eczema-associated yeast</name>
    <dbReference type="NCBI Taxonomy" id="1230383"/>
    <lineage>
        <taxon>Eukaryota</taxon>
        <taxon>Fungi</taxon>
        <taxon>Dikarya</taxon>
        <taxon>Basidiomycota</taxon>
        <taxon>Ustilaginomycotina</taxon>
        <taxon>Malasseziomycetes</taxon>
        <taxon>Malasseziales</taxon>
        <taxon>Malasseziaceae</taxon>
        <taxon>Malassezia</taxon>
    </lineage>
</organism>
<dbReference type="PANTHER" id="PTHR14677:SF40">
    <property type="entry name" value="CDC48-ASSOCIATED UBIQUITIN-LIKE_ZINC FINGER PROTEIN 1"/>
    <property type="match status" value="1"/>
</dbReference>
<dbReference type="Pfam" id="PF01428">
    <property type="entry name" value="zf-AN1"/>
    <property type="match status" value="2"/>
</dbReference>
<dbReference type="Gene3D" id="4.10.1110.10">
    <property type="entry name" value="AN1-like Zinc finger"/>
    <property type="match status" value="2"/>
</dbReference>
<feature type="region of interest" description="Disordered" evidence="5">
    <location>
        <begin position="228"/>
        <end position="247"/>
    </location>
</feature>
<dbReference type="EMBL" id="LT671821">
    <property type="protein sequence ID" value="SHO76088.1"/>
    <property type="molecule type" value="Genomic_DNA"/>
</dbReference>
<evidence type="ECO:0000313" key="8">
    <source>
        <dbReference type="Proteomes" id="UP000186303"/>
    </source>
</evidence>
<evidence type="ECO:0000259" key="6">
    <source>
        <dbReference type="PROSITE" id="PS51039"/>
    </source>
</evidence>
<keyword evidence="3" id="KW-0862">Zinc</keyword>
<evidence type="ECO:0000256" key="5">
    <source>
        <dbReference type="SAM" id="MobiDB-lite"/>
    </source>
</evidence>
<dbReference type="InterPro" id="IPR035896">
    <property type="entry name" value="AN1-like_Znf"/>
</dbReference>
<feature type="domain" description="AN1-type" evidence="6">
    <location>
        <begin position="107"/>
        <end position="155"/>
    </location>
</feature>
<dbReference type="Proteomes" id="UP000186303">
    <property type="component" value="Chromosome 1"/>
</dbReference>
<keyword evidence="8" id="KW-1185">Reference proteome</keyword>
<dbReference type="GO" id="GO:0008270">
    <property type="term" value="F:zinc ion binding"/>
    <property type="evidence" value="ECO:0007669"/>
    <property type="project" value="UniProtKB-KW"/>
</dbReference>
<keyword evidence="1" id="KW-0479">Metal-binding</keyword>
<dbReference type="InterPro" id="IPR000058">
    <property type="entry name" value="Znf_AN1"/>
</dbReference>
<evidence type="ECO:0000256" key="2">
    <source>
        <dbReference type="ARBA" id="ARBA00022771"/>
    </source>
</evidence>
<dbReference type="OMA" id="DESKHNR"/>
<feature type="region of interest" description="Disordered" evidence="5">
    <location>
        <begin position="146"/>
        <end position="187"/>
    </location>
</feature>
<dbReference type="PROSITE" id="PS51039">
    <property type="entry name" value="ZF_AN1"/>
    <property type="match status" value="1"/>
</dbReference>
<evidence type="ECO:0000256" key="4">
    <source>
        <dbReference type="PROSITE-ProRule" id="PRU00449"/>
    </source>
</evidence>
<protein>
    <recommendedName>
        <fullName evidence="6">AN1-type domain-containing protein</fullName>
    </recommendedName>
</protein>
<dbReference type="AlphaFoldDB" id="A0A1M8A0V5"/>
<dbReference type="PANTHER" id="PTHR14677">
    <property type="entry name" value="ARSENITE INDUCUBLE RNA ASSOCIATED PROTEIN AIP-1-RELATED"/>
    <property type="match status" value="1"/>
</dbReference>
<feature type="compositionally biased region" description="Low complexity" evidence="5">
    <location>
        <begin position="157"/>
        <end position="168"/>
    </location>
</feature>
<evidence type="ECO:0000313" key="7">
    <source>
        <dbReference type="EMBL" id="SHO76088.1"/>
    </source>
</evidence>